<dbReference type="Gene3D" id="3.90.960.10">
    <property type="entry name" value="YbaK/aminoacyl-tRNA synthetase-associated domain"/>
    <property type="match status" value="1"/>
</dbReference>
<dbReference type="InterPro" id="IPR007214">
    <property type="entry name" value="YbaK/aa-tRNA-synth-assoc-dom"/>
</dbReference>
<dbReference type="Proteomes" id="UP000741013">
    <property type="component" value="Unassembled WGS sequence"/>
</dbReference>
<gene>
    <name evidence="2" type="ORF">JOM49_001733</name>
</gene>
<organism evidence="2 3">
    <name type="scientific">Amycolatopsis magusensis</name>
    <dbReference type="NCBI Taxonomy" id="882444"/>
    <lineage>
        <taxon>Bacteria</taxon>
        <taxon>Bacillati</taxon>
        <taxon>Actinomycetota</taxon>
        <taxon>Actinomycetes</taxon>
        <taxon>Pseudonocardiales</taxon>
        <taxon>Pseudonocardiaceae</taxon>
        <taxon>Amycolatopsis</taxon>
    </lineage>
</organism>
<dbReference type="InterPro" id="IPR036754">
    <property type="entry name" value="YbaK/aa-tRNA-synt-asso_dom_sf"/>
</dbReference>
<reference evidence="2 3" key="1">
    <citation type="submission" date="2021-03" db="EMBL/GenBank/DDBJ databases">
        <title>Sequencing the genomes of 1000 actinobacteria strains.</title>
        <authorList>
            <person name="Klenk H.-P."/>
        </authorList>
    </citation>
    <scope>NUCLEOTIDE SEQUENCE [LARGE SCALE GENOMIC DNA]</scope>
    <source>
        <strain evidence="2 3">DSM 45510</strain>
    </source>
</reference>
<accession>A0ABS4PLA7</accession>
<evidence type="ECO:0000313" key="2">
    <source>
        <dbReference type="EMBL" id="MBP2180207.1"/>
    </source>
</evidence>
<keyword evidence="3" id="KW-1185">Reference proteome</keyword>
<sequence length="184" mass="18567">MTTSWTIAGSLSVEPAALRTDLLAEPVAKALAALDLEAGVAAIDPELADTAAFCEAYGSPLAASANCVVVSGKRAGEVRYAAAMVLATTRADVNNVIKRRLDVRKASFAPMAEAVELTGMEYGGITPVGLPGGWPILVDQAVADAPELVIGSGIRGSKLLVSGALLASLPGAEVIEGLGKPVAS</sequence>
<dbReference type="RefSeq" id="WP_372443983.1">
    <property type="nucleotide sequence ID" value="NZ_JAGGMS010000001.1"/>
</dbReference>
<proteinExistence type="predicted"/>
<dbReference type="Pfam" id="PF04073">
    <property type="entry name" value="tRNA_edit"/>
    <property type="match status" value="1"/>
</dbReference>
<name>A0ABS4PLA7_9PSEU</name>
<evidence type="ECO:0000259" key="1">
    <source>
        <dbReference type="Pfam" id="PF04073"/>
    </source>
</evidence>
<dbReference type="CDD" id="cd04939">
    <property type="entry name" value="PA2301"/>
    <property type="match status" value="1"/>
</dbReference>
<protein>
    <submittedName>
        <fullName evidence="2">Prolyl-tRNA editing enzyme YbaK/EbsC (Cys-tRNA(Pro) deacylase)</fullName>
    </submittedName>
</protein>
<comment type="caution">
    <text evidence="2">The sequence shown here is derived from an EMBL/GenBank/DDBJ whole genome shotgun (WGS) entry which is preliminary data.</text>
</comment>
<dbReference type="SUPFAM" id="SSF55826">
    <property type="entry name" value="YbaK/ProRS associated domain"/>
    <property type="match status" value="1"/>
</dbReference>
<evidence type="ECO:0000313" key="3">
    <source>
        <dbReference type="Proteomes" id="UP000741013"/>
    </source>
</evidence>
<dbReference type="EMBL" id="JAGGMS010000001">
    <property type="protein sequence ID" value="MBP2180207.1"/>
    <property type="molecule type" value="Genomic_DNA"/>
</dbReference>
<dbReference type="PANTHER" id="PTHR30411">
    <property type="entry name" value="CYTOPLASMIC PROTEIN"/>
    <property type="match status" value="1"/>
</dbReference>
<dbReference type="PANTHER" id="PTHR30411:SF1">
    <property type="entry name" value="CYTOPLASMIC PROTEIN"/>
    <property type="match status" value="1"/>
</dbReference>
<feature type="domain" description="YbaK/aminoacyl-tRNA synthetase-associated" evidence="1">
    <location>
        <begin position="45"/>
        <end position="166"/>
    </location>
</feature>